<comment type="caution">
    <text evidence="1">The sequence shown here is derived from an EMBL/GenBank/DDBJ whole genome shotgun (WGS) entry which is preliminary data.</text>
</comment>
<dbReference type="Proteomes" id="UP001162131">
    <property type="component" value="Unassembled WGS sequence"/>
</dbReference>
<protein>
    <submittedName>
        <fullName evidence="1">Uncharacterized protein</fullName>
    </submittedName>
</protein>
<reference evidence="1" key="1">
    <citation type="submission" date="2021-09" db="EMBL/GenBank/DDBJ databases">
        <authorList>
            <consortium name="AG Swart"/>
            <person name="Singh M."/>
            <person name="Singh A."/>
            <person name="Seah K."/>
            <person name="Emmerich C."/>
        </authorList>
    </citation>
    <scope>NUCLEOTIDE SEQUENCE</scope>
    <source>
        <strain evidence="1">ATCC30299</strain>
    </source>
</reference>
<organism evidence="1 2">
    <name type="scientific">Blepharisma stoltei</name>
    <dbReference type="NCBI Taxonomy" id="1481888"/>
    <lineage>
        <taxon>Eukaryota</taxon>
        <taxon>Sar</taxon>
        <taxon>Alveolata</taxon>
        <taxon>Ciliophora</taxon>
        <taxon>Postciliodesmatophora</taxon>
        <taxon>Heterotrichea</taxon>
        <taxon>Heterotrichida</taxon>
        <taxon>Blepharismidae</taxon>
        <taxon>Blepharisma</taxon>
    </lineage>
</organism>
<accession>A0AAU9J7Q1</accession>
<dbReference type="AlphaFoldDB" id="A0AAU9J7Q1"/>
<name>A0AAU9J7Q1_9CILI</name>
<gene>
    <name evidence="1" type="ORF">BSTOLATCC_MIC36016</name>
</gene>
<evidence type="ECO:0000313" key="1">
    <source>
        <dbReference type="EMBL" id="CAG9324219.1"/>
    </source>
</evidence>
<proteinExistence type="predicted"/>
<evidence type="ECO:0000313" key="2">
    <source>
        <dbReference type="Proteomes" id="UP001162131"/>
    </source>
</evidence>
<dbReference type="EMBL" id="CAJZBQ010000036">
    <property type="protein sequence ID" value="CAG9324219.1"/>
    <property type="molecule type" value="Genomic_DNA"/>
</dbReference>
<sequence length="231" mass="27102">MKEDIILASQAVICQIPSINDFLQAFSLKLRAQIKESSYQKTKPQLLECEYFFGSEQKYEYSFSIAKDIPYQLNIYEYLCFLSDTLKFTIETWILAAAYLEKVLAKIPLLCSNWRKLVTYSIFNSQKISERNELGSSEFAEIIPNIEFVDYILMGFEFQKLIEYNYEVHKEELLEIAESTLGYFPSDSYWNWKIDEESLEKVAKKSKEIPQEDQSEVNIYASDTIYCINTI</sequence>
<keyword evidence="2" id="KW-1185">Reference proteome</keyword>